<organism evidence="2 3">
    <name type="scientific">Dispira parvispora</name>
    <dbReference type="NCBI Taxonomy" id="1520584"/>
    <lineage>
        <taxon>Eukaryota</taxon>
        <taxon>Fungi</taxon>
        <taxon>Fungi incertae sedis</taxon>
        <taxon>Zoopagomycota</taxon>
        <taxon>Kickxellomycotina</taxon>
        <taxon>Dimargaritomycetes</taxon>
        <taxon>Dimargaritales</taxon>
        <taxon>Dimargaritaceae</taxon>
        <taxon>Dispira</taxon>
    </lineage>
</organism>
<sequence length="77" mass="8196">MDISGKGPPEPPNNKTPVIRSTGRKPPPDFTSHPSPPSLAHIATSGMASHPWLRRPGRNPLPPGMVPGSIVPHPHHL</sequence>
<dbReference type="AlphaFoldDB" id="A0A9W8AW89"/>
<reference evidence="2" key="1">
    <citation type="submission" date="2022-07" db="EMBL/GenBank/DDBJ databases">
        <title>Phylogenomic reconstructions and comparative analyses of Kickxellomycotina fungi.</title>
        <authorList>
            <person name="Reynolds N.K."/>
            <person name="Stajich J.E."/>
            <person name="Barry K."/>
            <person name="Grigoriev I.V."/>
            <person name="Crous P."/>
            <person name="Smith M.E."/>
        </authorList>
    </citation>
    <scope>NUCLEOTIDE SEQUENCE</scope>
    <source>
        <strain evidence="2">RSA 1196</strain>
    </source>
</reference>
<feature type="region of interest" description="Disordered" evidence="1">
    <location>
        <begin position="1"/>
        <end position="77"/>
    </location>
</feature>
<feature type="non-terminal residue" evidence="2">
    <location>
        <position position="77"/>
    </location>
</feature>
<gene>
    <name evidence="2" type="ORF">IWQ62_002680</name>
</gene>
<evidence type="ECO:0000313" key="2">
    <source>
        <dbReference type="EMBL" id="KAJ1965389.1"/>
    </source>
</evidence>
<name>A0A9W8AW89_9FUNG</name>
<proteinExistence type="predicted"/>
<evidence type="ECO:0000313" key="3">
    <source>
        <dbReference type="Proteomes" id="UP001150925"/>
    </source>
</evidence>
<dbReference type="Proteomes" id="UP001150925">
    <property type="component" value="Unassembled WGS sequence"/>
</dbReference>
<keyword evidence="3" id="KW-1185">Reference proteome</keyword>
<evidence type="ECO:0000256" key="1">
    <source>
        <dbReference type="SAM" id="MobiDB-lite"/>
    </source>
</evidence>
<accession>A0A9W8AW89</accession>
<protein>
    <submittedName>
        <fullName evidence="2">Uncharacterized protein</fullName>
    </submittedName>
</protein>
<comment type="caution">
    <text evidence="2">The sequence shown here is derived from an EMBL/GenBank/DDBJ whole genome shotgun (WGS) entry which is preliminary data.</text>
</comment>
<dbReference type="EMBL" id="JANBPY010000602">
    <property type="protein sequence ID" value="KAJ1965389.1"/>
    <property type="molecule type" value="Genomic_DNA"/>
</dbReference>